<name>A0A6P9DUR7_PANGU</name>
<evidence type="ECO:0000256" key="1">
    <source>
        <dbReference type="ARBA" id="ARBA00004141"/>
    </source>
</evidence>
<keyword evidence="4" id="KW-0732">Signal</keyword>
<feature type="transmembrane region" description="Helical" evidence="9">
    <location>
        <begin position="1611"/>
        <end position="1632"/>
    </location>
</feature>
<dbReference type="GeneID" id="117678904"/>
<dbReference type="InterPro" id="IPR013122">
    <property type="entry name" value="PKD1_2_channel"/>
</dbReference>
<dbReference type="PROSITE" id="PS51111">
    <property type="entry name" value="REJ"/>
    <property type="match status" value="1"/>
</dbReference>
<dbReference type="GO" id="GO:0016020">
    <property type="term" value="C:membrane"/>
    <property type="evidence" value="ECO:0007669"/>
    <property type="project" value="UniProtKB-SubCell"/>
</dbReference>
<feature type="domain" description="PLAT" evidence="10">
    <location>
        <begin position="1410"/>
        <end position="1527"/>
    </location>
</feature>
<evidence type="ECO:0000256" key="6">
    <source>
        <dbReference type="ARBA" id="ARBA00023136"/>
    </source>
</evidence>
<sequence>MVGWCARLKSSPWSYRLKSEGGSPAGHLIPSNQYNEPFASTQGLSASLPHVCEVYYHYYVTVRYPQRGFYTVLLHLENGPPLSLSLSIHVQPALLHVFSASSALLSRTQRSLALSWSLQPLSSSVTAYTLEDLQGQEEWSLSYKYNPFALQSNFCAPPISQASGKKVISRIYFRTSKTFSEKLNGHFNFSNDTLIFQGSNAGPISIRLNPQKIKEGTYLFSQEYGLSYSTLEGSGPSSLHHLFFQQVALSTLISIEFVKMQWFRFSVHLYLNRKEGLFKSLAEKEMEVHVFSGHSPDKNFVYVVWFIPVPHPYLQCDWAFHLQLFHSRKEHLLWNKTYTYRDRVKNAVRFLPHSVFSFRPTQYAGFVAEVNCRQNGLVRAVLTAALGTYASKVMEPAVPCQKRYCRKLTIAIHKPNPLDPVLHYKREEDVTLQATAEAKCRTRPVLEFLWKIYELSTAWSIPDWPNPLTLPEGMNTRGIVLHIPKNALSYGFNRVNLTMSVHLPAENITFVRSDSVFLQILESGLRAVIAGGLFRIVGISDQWSLDGSISSDPDSTEPLEGILFHWFCSKRELDYSAMKLGPDQKCHSRQRDLYWTHSKEPVQVVEPKTLQENTTYYFKLVAIKKHQSAAAFQAVQVLAGSGPVLRIICLENCEKGIKATERLVLYGKCLNCAKAHLVYFWSLLSADSKEIYFDWASKTTTGRTSPYLHINSLAFSSMAGQLYILKLKVSMQGVQLAVCSYSFYVHIPPQIGKCFVEPMEGIALMTKFTLRCSGFDDKKGPLVYRVIACSDLAQIANVSSLQNNSLGTIVYLGHQRSTPPSFLPSGTPSEKYALNILIQVYDTDDAFSQVSLQATVFESRTSKPTDLILNELYQLVGQLNSSASVFLDTEDYLHMGFIIYMVASELNNIEPSPSFYHSKTELREMLLNESARIPLTEAGILNQVISGICQITQNANEVSRKSQLIAVRILRKTSEALKRHRDVDLGSQEAEVLAGGIFTGLSNVLRASLSNPRNGPANTIKEIISVSELLADIVLQGKVPGEDHVNMEAKGWSIRLWKEEKRDVSRTLSERRSCKNCFYPNVKLESQEELPADAPISVVHYVFEENPFPWLRKAVDNHTVVMGFKVAGAKANGDVIGVTPKVAEVIMDRIDKDPVAFNLTIGLDKKRVVTAGGFSIEVSRNSPDIYVQILCHRNITFNVSIYLGLNFSSPPLVSYIAFSDKPSTPQQRATNIECAIEAPYIVCLPQALLWSELASKQNISVVLRSSPVVRKQTTKIVRIVVFTASCRDLGHLPNFELSDETCHLGPQTRLSKLHCVCGANPRTAQRQLSRPLKPEVRFVSGTFVIYPNPLDIKKVLVASFDTNPVTILTVFFIFAGYIFCASWAIIRDKDDIRRKNKIFVLPDNDPYHRMHYLVTIYTGSRLGSGTTADVFLELIGRDGYSDVHRMKHPKFPTQYRGAVDTFLFATRYDLGDIYCIHIWHNNNGSSPNWYLSRVKVFNVDTQRSWLFICRKWLGLGKADGKIERYIFSSNLKSRLEKMDFFLIHLAKDLEDDHLWLSIFSQVVTGTFNRLQRVSCCLAIMLSTLLLNIMFFSGEEEEIMSLKFRIVRSMYIGAFSALCCVPLQLTMTVLFRYSMEKPSDDKDDMVPDYSPSSSETSEEDEESSSSSSSDEDEGGSITIFSEKEPPKISTRKRIIMLIKVFTRKPQFAWWWRYVAWVIVFFMSFVSAVFIILYGLTYGYSTSTEWFIASMTSFFQSVFLLQTLKMALSSGVSTISIKYCKHISWVSAEQYQKMKLLRVNIDPRDVRKIHHELVKIRQSKEYEPLEEDEVIILRKKVRAQHLAFVFIKDIICHLIFASCVLTVAYSTVPTVSFYHNKVIHDKFNLGLSKVTKLEDIYIWMSDTFVPLIHNDYLPTYLSESWSKILGLPRMRQVRGLHLERPCFPPGHFANNYLIGQRSCHYDFANDPEDQKHYLGSWTKPINMSVSSHVANFQGFTYQSDIDQWEYKSYGVVNSYGPGGYSFYFFPGEQRPNTTIRLEGLQSNKWLDKRTRALIFELTTFTPDVGLYCSITVIFEFTNFGIISSTLSVHSYTLSKFQYESTSRLVIYGLMIYILVFYLADEFHMLRQERIGYLQTATNLNNFAIKNICMFFILLIALKFKMAFTLLEFYLLNPEEFVPFHVVSQIDQLYVMVAGILGFLLVLKPYRYFRFMYKVRLAEQTMSAVFPVFLNLTVLAILLFCTFMSFGYLIFGQYEWSFSSWVHSLQTVVSYCFSGFKQMDVASRWWLTIFFQSSFLVTVMFTFVNLWRSLLISTYTSMKQTVYEQHSDEAEAINFLYLKLRSIWRSLTRQPDSGDDYVNVTIFGKSVVRDSQQPGLKCSKIEGKKMVFLTV</sequence>
<evidence type="ECO:0000256" key="4">
    <source>
        <dbReference type="ARBA" id="ARBA00022729"/>
    </source>
</evidence>
<feature type="compositionally biased region" description="Acidic residues" evidence="8">
    <location>
        <begin position="1655"/>
        <end position="1673"/>
    </location>
</feature>
<evidence type="ECO:0000256" key="7">
    <source>
        <dbReference type="PROSITE-ProRule" id="PRU00152"/>
    </source>
</evidence>
<dbReference type="Pfam" id="PF02010">
    <property type="entry name" value="REJ"/>
    <property type="match status" value="1"/>
</dbReference>
<dbReference type="PANTHER" id="PTHR10877:SF185">
    <property type="entry name" value="POLYCYSTIN FAMILY RECEPTOR FOR EGG JELLY"/>
    <property type="match status" value="1"/>
</dbReference>
<dbReference type="OMA" id="DWASKTT"/>
<feature type="transmembrane region" description="Helical" evidence="9">
    <location>
        <begin position="2282"/>
        <end position="2304"/>
    </location>
</feature>
<evidence type="ECO:0000313" key="13">
    <source>
        <dbReference type="RefSeq" id="XP_034296291.1"/>
    </source>
</evidence>
<keyword evidence="5 9" id="KW-1133">Transmembrane helix</keyword>
<feature type="transmembrane region" description="Helical" evidence="9">
    <location>
        <begin position="2221"/>
        <end position="2248"/>
    </location>
</feature>
<dbReference type="RefSeq" id="XP_034296291.1">
    <property type="nucleotide sequence ID" value="XM_034440400.1"/>
</dbReference>
<keyword evidence="12" id="KW-1185">Reference proteome</keyword>
<evidence type="ECO:0000256" key="5">
    <source>
        <dbReference type="ARBA" id="ARBA00022989"/>
    </source>
</evidence>
<feature type="transmembrane region" description="Helical" evidence="9">
    <location>
        <begin position="1365"/>
        <end position="1386"/>
    </location>
</feature>
<organism evidence="12 13">
    <name type="scientific">Pantherophis guttatus</name>
    <name type="common">Corn snake</name>
    <name type="synonym">Elaphe guttata</name>
    <dbReference type="NCBI Taxonomy" id="94885"/>
    <lineage>
        <taxon>Eukaryota</taxon>
        <taxon>Metazoa</taxon>
        <taxon>Chordata</taxon>
        <taxon>Craniata</taxon>
        <taxon>Vertebrata</taxon>
        <taxon>Euteleostomi</taxon>
        <taxon>Lepidosauria</taxon>
        <taxon>Squamata</taxon>
        <taxon>Bifurcata</taxon>
        <taxon>Unidentata</taxon>
        <taxon>Episquamata</taxon>
        <taxon>Toxicofera</taxon>
        <taxon>Serpentes</taxon>
        <taxon>Colubroidea</taxon>
        <taxon>Colubridae</taxon>
        <taxon>Colubrinae</taxon>
        <taxon>Pantherophis</taxon>
    </lineage>
</organism>
<dbReference type="Pfam" id="PF01477">
    <property type="entry name" value="PLAT"/>
    <property type="match status" value="1"/>
</dbReference>
<dbReference type="KEGG" id="pgut:117678904"/>
<dbReference type="SUPFAM" id="SSF49723">
    <property type="entry name" value="Lipase/lipooxygenase domain (PLAT/LH2 domain)"/>
    <property type="match status" value="1"/>
</dbReference>
<dbReference type="Gene3D" id="2.60.60.20">
    <property type="entry name" value="PLAT/LH2 domain"/>
    <property type="match status" value="1"/>
</dbReference>
<comment type="similarity">
    <text evidence="2">Belongs to the polycystin family.</text>
</comment>
<dbReference type="Pfam" id="PF20519">
    <property type="entry name" value="Polycystin_dom"/>
    <property type="match status" value="1"/>
</dbReference>
<feature type="transmembrane region" description="Helical" evidence="9">
    <location>
        <begin position="2140"/>
        <end position="2159"/>
    </location>
</feature>
<dbReference type="InterPro" id="IPR046791">
    <property type="entry name" value="Polycystin_dom"/>
</dbReference>
<dbReference type="Proteomes" id="UP001652622">
    <property type="component" value="Unplaced"/>
</dbReference>
<proteinExistence type="inferred from homology"/>
<dbReference type="GO" id="GO:0005262">
    <property type="term" value="F:calcium channel activity"/>
    <property type="evidence" value="ECO:0007669"/>
    <property type="project" value="TreeGrafter"/>
</dbReference>
<dbReference type="PANTHER" id="PTHR10877">
    <property type="entry name" value="POLYCYSTIN FAMILY MEMBER"/>
    <property type="match status" value="1"/>
</dbReference>
<feature type="region of interest" description="Disordered" evidence="8">
    <location>
        <begin position="1638"/>
        <end position="1677"/>
    </location>
</feature>
<evidence type="ECO:0000256" key="2">
    <source>
        <dbReference type="ARBA" id="ARBA00007200"/>
    </source>
</evidence>
<dbReference type="InParanoid" id="A0A6P9DUR7"/>
<evidence type="ECO:0000256" key="9">
    <source>
        <dbReference type="SAM" id="Phobius"/>
    </source>
</evidence>
<feature type="domain" description="REJ" evidence="11">
    <location>
        <begin position="405"/>
        <end position="1106"/>
    </location>
</feature>
<dbReference type="SMART" id="SM00308">
    <property type="entry name" value="LH2"/>
    <property type="match status" value="1"/>
</dbReference>
<dbReference type="Pfam" id="PF08016">
    <property type="entry name" value="PKD_channel"/>
    <property type="match status" value="1"/>
</dbReference>
<evidence type="ECO:0000256" key="8">
    <source>
        <dbReference type="SAM" id="MobiDB-lite"/>
    </source>
</evidence>
<feature type="transmembrane region" description="Helical" evidence="9">
    <location>
        <begin position="1744"/>
        <end position="1766"/>
    </location>
</feature>
<feature type="transmembrane region" description="Helical" evidence="9">
    <location>
        <begin position="1712"/>
        <end position="1732"/>
    </location>
</feature>
<dbReference type="PROSITE" id="PS50095">
    <property type="entry name" value="PLAT"/>
    <property type="match status" value="1"/>
</dbReference>
<reference evidence="13" key="1">
    <citation type="submission" date="2025-08" db="UniProtKB">
        <authorList>
            <consortium name="RefSeq"/>
        </authorList>
    </citation>
    <scope>IDENTIFICATION</scope>
    <source>
        <tissue evidence="13">Blood</tissue>
    </source>
</reference>
<dbReference type="InterPro" id="IPR001024">
    <property type="entry name" value="PLAT/LH2_dom"/>
</dbReference>
<dbReference type="GO" id="GO:0050982">
    <property type="term" value="P:detection of mechanical stimulus"/>
    <property type="evidence" value="ECO:0007669"/>
    <property type="project" value="TreeGrafter"/>
</dbReference>
<dbReference type="InterPro" id="IPR036392">
    <property type="entry name" value="PLAT/LH2_dom_sf"/>
</dbReference>
<dbReference type="InterPro" id="IPR014010">
    <property type="entry name" value="REJ_dom"/>
</dbReference>
<protein>
    <submittedName>
        <fullName evidence="13">Polycystin family receptor for egg jelly-like</fullName>
    </submittedName>
</protein>
<feature type="transmembrane region" description="Helical" evidence="9">
    <location>
        <begin position="2102"/>
        <end position="2120"/>
    </location>
</feature>
<comment type="subcellular location">
    <subcellularLocation>
        <location evidence="1">Membrane</location>
        <topology evidence="1">Multi-pass membrane protein</topology>
    </subcellularLocation>
</comment>
<keyword evidence="3 9" id="KW-0812">Transmembrane</keyword>
<evidence type="ECO:0000259" key="10">
    <source>
        <dbReference type="PROSITE" id="PS50095"/>
    </source>
</evidence>
<feature type="transmembrane region" description="Helical" evidence="9">
    <location>
        <begin position="2179"/>
        <end position="2200"/>
    </location>
</feature>
<evidence type="ECO:0000313" key="12">
    <source>
        <dbReference type="Proteomes" id="UP001652622"/>
    </source>
</evidence>
<comment type="caution">
    <text evidence="7">Lacks conserved residue(s) required for the propagation of feature annotation.</text>
</comment>
<gene>
    <name evidence="13" type="primary">LOC117678904</name>
</gene>
<accession>A0A6P9DUR7</accession>
<evidence type="ECO:0000256" key="3">
    <source>
        <dbReference type="ARBA" id="ARBA00022692"/>
    </source>
</evidence>
<dbReference type="FunFam" id="2.60.60.20:FF:000016">
    <property type="entry name" value="Polycystin family receptor for egg jelly"/>
    <property type="match status" value="1"/>
</dbReference>
<feature type="transmembrane region" description="Helical" evidence="9">
    <location>
        <begin position="1573"/>
        <end position="1591"/>
    </location>
</feature>
<dbReference type="InterPro" id="IPR051223">
    <property type="entry name" value="Polycystin"/>
</dbReference>
<dbReference type="InterPro" id="IPR002859">
    <property type="entry name" value="PKD/REJ-like"/>
</dbReference>
<evidence type="ECO:0000259" key="11">
    <source>
        <dbReference type="PROSITE" id="PS51111"/>
    </source>
</evidence>
<keyword evidence="6 9" id="KW-0472">Membrane</keyword>